<reference evidence="1 2" key="1">
    <citation type="submission" date="2017-06" db="EMBL/GenBank/DDBJ databases">
        <title>Neisseria chenwenguii sp. nov., isolated from the intestinal contents of Tibetan Plateau Pika in Yushu, Qinghai Province, China.</title>
        <authorList>
            <person name="Zhang G."/>
        </authorList>
    </citation>
    <scope>NUCLEOTIDE SEQUENCE [LARGE SCALE GENOMIC DNA]</scope>
    <source>
        <strain evidence="1 2">10023</strain>
    </source>
</reference>
<dbReference type="KEGG" id="nei:BG910_06050"/>
<sequence length="181" mass="19036">MKPFANAAAIAELRDTVAAKPELGKLTLQLKSQSNGGVGVKTTTGLTLQNGVADDGRVGKFTTIGDEPAALGGSDKGLSPLEYILQGLAGCYTATLTILAAQKGIELDDIRIDLAVDTDLNGFLKLNPDVRNGASEIRADIHLESPTASRAELDALIAEIPNYSPIYDLIRNPTPVVNRPV</sequence>
<dbReference type="PANTHER" id="PTHR35368">
    <property type="entry name" value="HYDROPEROXIDE REDUCTASE"/>
    <property type="match status" value="1"/>
</dbReference>
<dbReference type="InterPro" id="IPR052924">
    <property type="entry name" value="OsmC/Ohr_hydroprdx_reductase"/>
</dbReference>
<dbReference type="Proteomes" id="UP000198238">
    <property type="component" value="Chromosome"/>
</dbReference>
<proteinExistence type="predicted"/>
<keyword evidence="2" id="KW-1185">Reference proteome</keyword>
<dbReference type="InterPro" id="IPR036102">
    <property type="entry name" value="OsmC/Ohrsf"/>
</dbReference>
<name>A0A220S1X4_9NEIS</name>
<dbReference type="Pfam" id="PF02566">
    <property type="entry name" value="OsmC"/>
    <property type="match status" value="1"/>
</dbReference>
<dbReference type="RefSeq" id="WP_089036068.1">
    <property type="nucleotide sequence ID" value="NZ_CP022278.1"/>
</dbReference>
<dbReference type="InterPro" id="IPR015946">
    <property type="entry name" value="KH_dom-like_a/b"/>
</dbReference>
<protein>
    <submittedName>
        <fullName evidence="1">Osmotically inducible protein C</fullName>
    </submittedName>
</protein>
<dbReference type="InterPro" id="IPR003718">
    <property type="entry name" value="OsmC/Ohr_fam"/>
</dbReference>
<dbReference type="Gene3D" id="3.30.300.20">
    <property type="match status" value="1"/>
</dbReference>
<dbReference type="PANTHER" id="PTHR35368:SF1">
    <property type="entry name" value="HYDROPEROXIDE REDUCTASE"/>
    <property type="match status" value="1"/>
</dbReference>
<evidence type="ECO:0000313" key="1">
    <source>
        <dbReference type="EMBL" id="ASK27358.1"/>
    </source>
</evidence>
<dbReference type="SUPFAM" id="SSF82784">
    <property type="entry name" value="OsmC-like"/>
    <property type="match status" value="1"/>
</dbReference>
<gene>
    <name evidence="1" type="ORF">BG910_06050</name>
</gene>
<organism evidence="1 2">
    <name type="scientific">Neisseria chenwenguii</name>
    <dbReference type="NCBI Taxonomy" id="1853278"/>
    <lineage>
        <taxon>Bacteria</taxon>
        <taxon>Pseudomonadati</taxon>
        <taxon>Pseudomonadota</taxon>
        <taxon>Betaproteobacteria</taxon>
        <taxon>Neisseriales</taxon>
        <taxon>Neisseriaceae</taxon>
        <taxon>Neisseria</taxon>
    </lineage>
</organism>
<accession>A0A220S1X4</accession>
<dbReference type="AlphaFoldDB" id="A0A220S1X4"/>
<dbReference type="EMBL" id="CP022278">
    <property type="protein sequence ID" value="ASK27358.1"/>
    <property type="molecule type" value="Genomic_DNA"/>
</dbReference>
<evidence type="ECO:0000313" key="2">
    <source>
        <dbReference type="Proteomes" id="UP000198238"/>
    </source>
</evidence>